<evidence type="ECO:0000256" key="6">
    <source>
        <dbReference type="SAM" id="SignalP"/>
    </source>
</evidence>
<reference evidence="8 9" key="1">
    <citation type="submission" date="2022-10" db="EMBL/GenBank/DDBJ databases">
        <title>Janthinobacterium sp. hw3 Genome sequencing.</title>
        <authorList>
            <person name="Park S."/>
        </authorList>
    </citation>
    <scope>NUCLEOTIDE SEQUENCE [LARGE SCALE GENOMIC DNA]</scope>
    <source>
        <strain evidence="9">hw3</strain>
    </source>
</reference>
<keyword evidence="4 5" id="KW-0697">Rotamase</keyword>
<proteinExistence type="inferred from homology"/>
<dbReference type="InterPro" id="IPR046357">
    <property type="entry name" value="PPIase_dom_sf"/>
</dbReference>
<evidence type="ECO:0000259" key="7">
    <source>
        <dbReference type="PROSITE" id="PS50198"/>
    </source>
</evidence>
<feature type="signal peptide" evidence="6">
    <location>
        <begin position="1"/>
        <end position="22"/>
    </location>
</feature>
<dbReference type="PANTHER" id="PTHR47245:SF2">
    <property type="entry name" value="PEPTIDYL-PROLYL CIS-TRANS ISOMERASE HP_0175-RELATED"/>
    <property type="match status" value="1"/>
</dbReference>
<evidence type="ECO:0000256" key="4">
    <source>
        <dbReference type="ARBA" id="ARBA00023110"/>
    </source>
</evidence>
<keyword evidence="6" id="KW-0732">Signal</keyword>
<dbReference type="GO" id="GO:0003755">
    <property type="term" value="F:peptidyl-prolyl cis-trans isomerase activity"/>
    <property type="evidence" value="ECO:0007669"/>
    <property type="project" value="UniProtKB-EC"/>
</dbReference>
<dbReference type="PROSITE" id="PS50198">
    <property type="entry name" value="PPIC_PPIASE_2"/>
    <property type="match status" value="1"/>
</dbReference>
<dbReference type="Proteomes" id="UP001221208">
    <property type="component" value="Unassembled WGS sequence"/>
</dbReference>
<keyword evidence="5 8" id="KW-0413">Isomerase</keyword>
<dbReference type="SUPFAM" id="SSF109998">
    <property type="entry name" value="Triger factor/SurA peptide-binding domain-like"/>
    <property type="match status" value="1"/>
</dbReference>
<dbReference type="InterPro" id="IPR027304">
    <property type="entry name" value="Trigger_fact/SurA_dom_sf"/>
</dbReference>
<evidence type="ECO:0000313" key="9">
    <source>
        <dbReference type="Proteomes" id="UP001221208"/>
    </source>
</evidence>
<dbReference type="EMBL" id="JAQQXR010000002">
    <property type="protein sequence ID" value="MDC8757540.1"/>
    <property type="molecule type" value="Genomic_DNA"/>
</dbReference>
<comment type="similarity">
    <text evidence="2">Belongs to the PpiC/parvulin rotamase family.</text>
</comment>
<dbReference type="InterPro" id="IPR050245">
    <property type="entry name" value="PrsA_foldase"/>
</dbReference>
<name>A0ABT5JZB6_9BURK</name>
<sequence length="454" mass="49579">MSRRGTLAALAACAWLAGPAGAALIDTRLDDPALAARIDGAPLYTLSVDALARAAREKTPGAPRAAALQTAIMNRLLAALARRDFKAEELHPSTRVTFQRDVAADDKLAASLRAQYGKELEAALRALPGASLNGLVRESFEPEPAAWERVFGKGGKLQLEYVLSAEQQAQAKKTILLRYKLPAGQSGDITLYDVYRRQNVQGRVELFNRNQPYLRQQARLKLANLFVLHWATQQFGAKAVDDLRQTLGEQDEVLALLALHGIGDDIEGESALLGRLAKQVGAAEIGAYYRSHKEEFRRIERVKARHIRVADERLGKEVVAAAAKGEDFGALARRHSTADDAKAGGELGWIVHEGKLSWLQQLAFMQPEGQVSRPYRGPVAPDQAASWEIVLVEQRVQGYQAPDSEAVKYTARKAVAREKAAAQMKALRERVLHDAAIEVDGKQLDAPLQLGAST</sequence>
<dbReference type="InterPro" id="IPR000297">
    <property type="entry name" value="PPIase_PpiC"/>
</dbReference>
<organism evidence="8 9">
    <name type="scientific">Janthinobacterium fluminis</name>
    <dbReference type="NCBI Taxonomy" id="2987524"/>
    <lineage>
        <taxon>Bacteria</taxon>
        <taxon>Pseudomonadati</taxon>
        <taxon>Pseudomonadota</taxon>
        <taxon>Betaproteobacteria</taxon>
        <taxon>Burkholderiales</taxon>
        <taxon>Oxalobacteraceae</taxon>
        <taxon>Janthinobacterium</taxon>
    </lineage>
</organism>
<evidence type="ECO:0000256" key="3">
    <source>
        <dbReference type="ARBA" id="ARBA00013194"/>
    </source>
</evidence>
<dbReference type="RefSeq" id="WP_273670212.1">
    <property type="nucleotide sequence ID" value="NZ_JAQQXR010000002.1"/>
</dbReference>
<accession>A0ABT5JZB6</accession>
<evidence type="ECO:0000313" key="8">
    <source>
        <dbReference type="EMBL" id="MDC8757540.1"/>
    </source>
</evidence>
<comment type="caution">
    <text evidence="8">The sequence shown here is derived from an EMBL/GenBank/DDBJ whole genome shotgun (WGS) entry which is preliminary data.</text>
</comment>
<comment type="catalytic activity">
    <reaction evidence="1">
        <text>[protein]-peptidylproline (omega=180) = [protein]-peptidylproline (omega=0)</text>
        <dbReference type="Rhea" id="RHEA:16237"/>
        <dbReference type="Rhea" id="RHEA-COMP:10747"/>
        <dbReference type="Rhea" id="RHEA-COMP:10748"/>
        <dbReference type="ChEBI" id="CHEBI:83833"/>
        <dbReference type="ChEBI" id="CHEBI:83834"/>
        <dbReference type="EC" id="5.2.1.8"/>
    </reaction>
</comment>
<dbReference type="PANTHER" id="PTHR47245">
    <property type="entry name" value="PEPTIDYLPROLYL ISOMERASE"/>
    <property type="match status" value="1"/>
</dbReference>
<dbReference type="EC" id="5.2.1.8" evidence="3"/>
<dbReference type="SUPFAM" id="SSF54534">
    <property type="entry name" value="FKBP-like"/>
    <property type="match status" value="1"/>
</dbReference>
<protein>
    <recommendedName>
        <fullName evidence="3">peptidylprolyl isomerase</fullName>
        <ecNumber evidence="3">5.2.1.8</ecNumber>
    </recommendedName>
</protein>
<gene>
    <name evidence="8" type="ORF">OIK44_08075</name>
</gene>
<evidence type="ECO:0000256" key="2">
    <source>
        <dbReference type="ARBA" id="ARBA00007656"/>
    </source>
</evidence>
<dbReference type="Gene3D" id="3.10.50.40">
    <property type="match status" value="1"/>
</dbReference>
<feature type="domain" description="PpiC" evidence="7">
    <location>
        <begin position="299"/>
        <end position="394"/>
    </location>
</feature>
<dbReference type="Pfam" id="PF13145">
    <property type="entry name" value="Rotamase_2"/>
    <property type="match status" value="1"/>
</dbReference>
<feature type="chain" id="PRO_5046468951" description="peptidylprolyl isomerase" evidence="6">
    <location>
        <begin position="23"/>
        <end position="454"/>
    </location>
</feature>
<evidence type="ECO:0000256" key="5">
    <source>
        <dbReference type="PROSITE-ProRule" id="PRU00278"/>
    </source>
</evidence>
<evidence type="ECO:0000256" key="1">
    <source>
        <dbReference type="ARBA" id="ARBA00000971"/>
    </source>
</evidence>
<keyword evidence="9" id="KW-1185">Reference proteome</keyword>